<proteinExistence type="predicted"/>
<sequence>MNEKNLAYQMSLVSRECLKTKDKKRWLSMWATDGIIEDPIGPTILDPDGAGHSTPEAREAFYDRNIASADIEYIIHDTYTSHLECANIVTLNVLLDIDGKKYSQQVNGVFTYSCNQEGKLTALRGFWEFDEGAATLKELGVA</sequence>
<organism evidence="1 2">
    <name type="scientific">Candidatus Marimicrobium litorale</name>
    <dbReference type="NCBI Taxonomy" id="2518991"/>
    <lineage>
        <taxon>Bacteria</taxon>
        <taxon>Pseudomonadati</taxon>
        <taxon>Pseudomonadota</taxon>
        <taxon>Gammaproteobacteria</taxon>
        <taxon>Cellvibrionales</taxon>
        <taxon>Halieaceae</taxon>
        <taxon>Marimicrobium</taxon>
    </lineage>
</organism>
<keyword evidence="2" id="KW-1185">Reference proteome</keyword>
<dbReference type="SUPFAM" id="SSF54427">
    <property type="entry name" value="NTF2-like"/>
    <property type="match status" value="1"/>
</dbReference>
<dbReference type="Gene3D" id="3.10.450.50">
    <property type="match status" value="1"/>
</dbReference>
<comment type="caution">
    <text evidence="1">The sequence shown here is derived from an EMBL/GenBank/DDBJ whole genome shotgun (WGS) entry which is preliminary data.</text>
</comment>
<dbReference type="InterPro" id="IPR032710">
    <property type="entry name" value="NTF2-like_dom_sf"/>
</dbReference>
<name>A0ABT3T3B5_9GAMM</name>
<dbReference type="Proteomes" id="UP001143304">
    <property type="component" value="Unassembled WGS sequence"/>
</dbReference>
<evidence type="ECO:0000313" key="1">
    <source>
        <dbReference type="EMBL" id="MCX2976728.1"/>
    </source>
</evidence>
<dbReference type="EMBL" id="SHNO01000001">
    <property type="protein sequence ID" value="MCX2976728.1"/>
    <property type="molecule type" value="Genomic_DNA"/>
</dbReference>
<reference evidence="1" key="1">
    <citation type="submission" date="2019-02" db="EMBL/GenBank/DDBJ databases">
        <authorList>
            <person name="Li S.-H."/>
        </authorList>
    </citation>
    <scope>NUCLEOTIDE SEQUENCE</scope>
    <source>
        <strain evidence="1">IMCC11814</strain>
    </source>
</reference>
<protein>
    <submittedName>
        <fullName evidence="1">Nuclear transport factor 2 family protein</fullName>
    </submittedName>
</protein>
<gene>
    <name evidence="1" type="ORF">EYC82_05115</name>
</gene>
<accession>A0ABT3T3B5</accession>
<dbReference type="RefSeq" id="WP_279248469.1">
    <property type="nucleotide sequence ID" value="NZ_SHNO01000001.1"/>
</dbReference>
<evidence type="ECO:0000313" key="2">
    <source>
        <dbReference type="Proteomes" id="UP001143304"/>
    </source>
</evidence>